<dbReference type="EMBL" id="OW240912">
    <property type="protein sequence ID" value="CAH2224044.1"/>
    <property type="molecule type" value="Genomic_DNA"/>
</dbReference>
<protein>
    <submittedName>
        <fullName evidence="2">Uncharacterized protein</fullName>
    </submittedName>
</protein>
<evidence type="ECO:0000313" key="2">
    <source>
        <dbReference type="EMBL" id="CAH2224044.1"/>
    </source>
</evidence>
<feature type="compositionally biased region" description="Basic and acidic residues" evidence="1">
    <location>
        <begin position="7"/>
        <end position="18"/>
    </location>
</feature>
<evidence type="ECO:0000256" key="1">
    <source>
        <dbReference type="SAM" id="MobiDB-lite"/>
    </source>
</evidence>
<proteinExistence type="predicted"/>
<evidence type="ECO:0000313" key="3">
    <source>
        <dbReference type="Proteomes" id="UP001295444"/>
    </source>
</evidence>
<feature type="compositionally biased region" description="Polar residues" evidence="1">
    <location>
        <begin position="57"/>
        <end position="76"/>
    </location>
</feature>
<accession>A0AAD1VN46</accession>
<dbReference type="AlphaFoldDB" id="A0AAD1VN46"/>
<gene>
    <name evidence="2" type="ORF">PECUL_23A020620</name>
</gene>
<dbReference type="Proteomes" id="UP001295444">
    <property type="component" value="Chromosome 01"/>
</dbReference>
<sequence length="143" mass="15911">MPNHTFSRRDPAQDKPNHEASQLTVENVTKLEHAYESVEEVSHESRMVEEYIRRTKQSSVNIGQNNTDSLVENSTCPAAPSAEDNGIKEDVSTDSLTKSTDSKSEFRSSAVLKGRECKTENAQTQTEWSWHDLSSANVIANGN</sequence>
<name>A0AAD1VN46_PELCU</name>
<feature type="region of interest" description="Disordered" evidence="1">
    <location>
        <begin position="1"/>
        <end position="25"/>
    </location>
</feature>
<organism evidence="2 3">
    <name type="scientific">Pelobates cultripes</name>
    <name type="common">Western spadefoot toad</name>
    <dbReference type="NCBI Taxonomy" id="61616"/>
    <lineage>
        <taxon>Eukaryota</taxon>
        <taxon>Metazoa</taxon>
        <taxon>Chordata</taxon>
        <taxon>Craniata</taxon>
        <taxon>Vertebrata</taxon>
        <taxon>Euteleostomi</taxon>
        <taxon>Amphibia</taxon>
        <taxon>Batrachia</taxon>
        <taxon>Anura</taxon>
        <taxon>Pelobatoidea</taxon>
        <taxon>Pelobatidae</taxon>
        <taxon>Pelobates</taxon>
    </lineage>
</organism>
<feature type="region of interest" description="Disordered" evidence="1">
    <location>
        <begin position="56"/>
        <end position="126"/>
    </location>
</feature>
<keyword evidence="3" id="KW-1185">Reference proteome</keyword>
<reference evidence="2" key="1">
    <citation type="submission" date="2022-03" db="EMBL/GenBank/DDBJ databases">
        <authorList>
            <person name="Alioto T."/>
            <person name="Alioto T."/>
            <person name="Gomez Garrido J."/>
        </authorList>
    </citation>
    <scope>NUCLEOTIDE SEQUENCE</scope>
</reference>